<dbReference type="CDD" id="cd14948">
    <property type="entry name" value="BACON"/>
    <property type="match status" value="1"/>
</dbReference>
<dbReference type="AlphaFoldDB" id="A0A9D1KH85"/>
<evidence type="ECO:0000259" key="1">
    <source>
        <dbReference type="Pfam" id="PF13004"/>
    </source>
</evidence>
<dbReference type="Gene3D" id="2.60.40.10">
    <property type="entry name" value="Immunoglobulins"/>
    <property type="match status" value="2"/>
</dbReference>
<protein>
    <recommendedName>
        <fullName evidence="1">BACON domain-containing protein</fullName>
    </recommendedName>
</protein>
<evidence type="ECO:0000313" key="3">
    <source>
        <dbReference type="Proteomes" id="UP000886881"/>
    </source>
</evidence>
<organism evidence="2 3">
    <name type="scientific">Candidatus Cryptobacteroides merdipullorum</name>
    <dbReference type="NCBI Taxonomy" id="2840771"/>
    <lineage>
        <taxon>Bacteria</taxon>
        <taxon>Pseudomonadati</taxon>
        <taxon>Bacteroidota</taxon>
        <taxon>Bacteroidia</taxon>
        <taxon>Bacteroidales</taxon>
        <taxon>Candidatus Cryptobacteroides</taxon>
    </lineage>
</organism>
<sequence length="728" mass="79212">MRNQVLYSIIGAAALFLVNACQKPVVNPPELKLPTTSFTDVSAAGDVVVVDYTLTNGVEGSEIKVDGDYDWAKVTAIKSASIEVTVDPNETTEPRTAEFTVSYPGVTKDLSFSITQEAGEAPAVEATVTIEPTSAEVPAEGVEDGVFVYTISPEGLSWEDLTCAVSYAEGDAGGWATCEEGDLNADGAISYSVEPNEGEARTAYVTVSYPNAEDVVFTINQKAAGASAEYDHEITIEVLIADEYSYTAGEDMDEDSDCYFFYMSEKPVDDGYVDGTAYFVWDIYTPTGTGGVLPAGEYRSTTDSYVPNTFSTANSYVTFIGDENIIYFSEGTINVTKDGDVYTFDAKLTDINGETYHAVYTGEMDFGGGDEPSDEVSYEFEYSYLTFYEGEGQNGEDNFFLALSDKPFDADGYETDGCTLANFDIYAAAGTSGVLPAGTYRFDDYNYTEGTFSVGSYIRTPDKEYIYFSDGSIEVTKSGDDYVFEATLTGSKDGKTYKVSYTGAIAEPEAPSEPVALEMKYHQVMYYEGYDSSESDEFCLSLSDMPFADDYGTGSEGSYVAWLDIYAPNGTSGVLPEGTYNYDDSYTRPPMSFVSGSTITYPGEDYGVRVSAGTIEVSKSADGKYSIEARLSLVDGNDYIVTYTGPVGEESDEPEPVDVTFDISVSNIGVNDFTYSIIPSDKSVSYFHAVVPKMLLEQSNVYVNGVLDDDALLAFDEQTWYPNLDYIY</sequence>
<dbReference type="InterPro" id="IPR024361">
    <property type="entry name" value="BACON"/>
</dbReference>
<dbReference type="Pfam" id="PF13004">
    <property type="entry name" value="BACON"/>
    <property type="match status" value="2"/>
</dbReference>
<gene>
    <name evidence="2" type="ORF">IAC35_02770</name>
</gene>
<dbReference type="Proteomes" id="UP000886881">
    <property type="component" value="Unassembled WGS sequence"/>
</dbReference>
<reference evidence="2" key="2">
    <citation type="journal article" date="2021" name="PeerJ">
        <title>Extensive microbial diversity within the chicken gut microbiome revealed by metagenomics and culture.</title>
        <authorList>
            <person name="Gilroy R."/>
            <person name="Ravi A."/>
            <person name="Getino M."/>
            <person name="Pursley I."/>
            <person name="Horton D.L."/>
            <person name="Alikhan N.F."/>
            <person name="Baker D."/>
            <person name="Gharbi K."/>
            <person name="Hall N."/>
            <person name="Watson M."/>
            <person name="Adriaenssens E.M."/>
            <person name="Foster-Nyarko E."/>
            <person name="Jarju S."/>
            <person name="Secka A."/>
            <person name="Antonio M."/>
            <person name="Oren A."/>
            <person name="Chaudhuri R.R."/>
            <person name="La Ragione R."/>
            <person name="Hildebrand F."/>
            <person name="Pallen M.J."/>
        </authorList>
    </citation>
    <scope>NUCLEOTIDE SEQUENCE</scope>
    <source>
        <strain evidence="2">ChiHecec2B26-709</strain>
    </source>
</reference>
<feature type="non-terminal residue" evidence="2">
    <location>
        <position position="728"/>
    </location>
</feature>
<reference evidence="2" key="1">
    <citation type="submission" date="2020-10" db="EMBL/GenBank/DDBJ databases">
        <authorList>
            <person name="Gilroy R."/>
        </authorList>
    </citation>
    <scope>NUCLEOTIDE SEQUENCE</scope>
    <source>
        <strain evidence="2">ChiHecec2B26-709</strain>
    </source>
</reference>
<evidence type="ECO:0000313" key="2">
    <source>
        <dbReference type="EMBL" id="HIT46762.1"/>
    </source>
</evidence>
<dbReference type="EMBL" id="DVLC01000053">
    <property type="protein sequence ID" value="HIT46762.1"/>
    <property type="molecule type" value="Genomic_DNA"/>
</dbReference>
<comment type="caution">
    <text evidence="2">The sequence shown here is derived from an EMBL/GenBank/DDBJ whole genome shotgun (WGS) entry which is preliminary data.</text>
</comment>
<name>A0A9D1KH85_9BACT</name>
<accession>A0A9D1KH85</accession>
<feature type="domain" description="BACON" evidence="1">
    <location>
        <begin position="170"/>
        <end position="222"/>
    </location>
</feature>
<dbReference type="InterPro" id="IPR013783">
    <property type="entry name" value="Ig-like_fold"/>
</dbReference>
<feature type="domain" description="BACON" evidence="1">
    <location>
        <begin position="65"/>
        <end position="117"/>
    </location>
</feature>
<proteinExistence type="predicted"/>